<accession>A0ABM4X6W3</accession>
<feature type="domain" description="CCHC-type" evidence="3">
    <location>
        <begin position="264"/>
        <end position="278"/>
    </location>
</feature>
<keyword evidence="1" id="KW-0064">Aspartyl protease</keyword>
<evidence type="ECO:0000256" key="2">
    <source>
        <dbReference type="PROSITE-ProRule" id="PRU00047"/>
    </source>
</evidence>
<evidence type="ECO:0000256" key="1">
    <source>
        <dbReference type="ARBA" id="ARBA00022750"/>
    </source>
</evidence>
<dbReference type="Pfam" id="PF22936">
    <property type="entry name" value="Pol_BBD"/>
    <property type="match status" value="1"/>
</dbReference>
<dbReference type="PROSITE" id="PS50158">
    <property type="entry name" value="ZF_CCHC"/>
    <property type="match status" value="1"/>
</dbReference>
<keyword evidence="2" id="KW-0862">Zinc</keyword>
<evidence type="ECO:0000313" key="5">
    <source>
        <dbReference type="RefSeq" id="XP_071939780.1"/>
    </source>
</evidence>
<evidence type="ECO:0000313" key="4">
    <source>
        <dbReference type="Proteomes" id="UP001652660"/>
    </source>
</evidence>
<dbReference type="Proteomes" id="UP001652660">
    <property type="component" value="Chromosome 3e"/>
</dbReference>
<protein>
    <recommendedName>
        <fullName evidence="3">CCHC-type domain-containing protein</fullName>
    </recommendedName>
</protein>
<evidence type="ECO:0000259" key="3">
    <source>
        <dbReference type="PROSITE" id="PS50158"/>
    </source>
</evidence>
<dbReference type="InterPro" id="IPR043502">
    <property type="entry name" value="DNA/RNA_pol_sf"/>
</dbReference>
<keyword evidence="1" id="KW-0645">Protease</keyword>
<dbReference type="SMART" id="SM00343">
    <property type="entry name" value="ZnF_C2HC"/>
    <property type="match status" value="1"/>
</dbReference>
<keyword evidence="2" id="KW-0479">Metal-binding</keyword>
<dbReference type="Pfam" id="PF07727">
    <property type="entry name" value="RVT_2"/>
    <property type="match status" value="1"/>
</dbReference>
<name>A0ABM4X6W3_COFAR</name>
<dbReference type="Pfam" id="PF13976">
    <property type="entry name" value="gag_pre-integrs"/>
    <property type="match status" value="1"/>
</dbReference>
<dbReference type="Pfam" id="PF14223">
    <property type="entry name" value="Retrotran_gag_2"/>
    <property type="match status" value="1"/>
</dbReference>
<dbReference type="InterPro" id="IPR036875">
    <property type="entry name" value="Znf_CCHC_sf"/>
</dbReference>
<keyword evidence="1" id="KW-0378">Hydrolase</keyword>
<keyword evidence="2" id="KW-0863">Zinc-finger</keyword>
<dbReference type="InterPro" id="IPR054722">
    <property type="entry name" value="PolX-like_BBD"/>
</dbReference>
<dbReference type="PANTHER" id="PTHR47592:SF22">
    <property type="entry name" value="MYB_SANT-LIKE DOMAIN-CONTAINING PROTEIN"/>
    <property type="match status" value="1"/>
</dbReference>
<dbReference type="SUPFAM" id="SSF57756">
    <property type="entry name" value="Retrovirus zinc finger-like domains"/>
    <property type="match status" value="1"/>
</dbReference>
<organism evidence="4 5">
    <name type="scientific">Coffea arabica</name>
    <name type="common">Arabian coffee</name>
    <dbReference type="NCBI Taxonomy" id="13443"/>
    <lineage>
        <taxon>Eukaryota</taxon>
        <taxon>Viridiplantae</taxon>
        <taxon>Streptophyta</taxon>
        <taxon>Embryophyta</taxon>
        <taxon>Tracheophyta</taxon>
        <taxon>Spermatophyta</taxon>
        <taxon>Magnoliopsida</taxon>
        <taxon>eudicotyledons</taxon>
        <taxon>Gunneridae</taxon>
        <taxon>Pentapetalae</taxon>
        <taxon>asterids</taxon>
        <taxon>lamiids</taxon>
        <taxon>Gentianales</taxon>
        <taxon>Rubiaceae</taxon>
        <taxon>Ixoroideae</taxon>
        <taxon>Gardenieae complex</taxon>
        <taxon>Bertiereae - Coffeeae clade</taxon>
        <taxon>Coffeeae</taxon>
        <taxon>Coffea</taxon>
    </lineage>
</organism>
<dbReference type="CDD" id="cd09272">
    <property type="entry name" value="RNase_HI_RT_Ty1"/>
    <property type="match status" value="1"/>
</dbReference>
<dbReference type="RefSeq" id="XP_071939780.1">
    <property type="nucleotide sequence ID" value="XM_072083679.1"/>
</dbReference>
<dbReference type="InterPro" id="IPR025724">
    <property type="entry name" value="GAG-pre-integrase_dom"/>
</dbReference>
<dbReference type="SUPFAM" id="SSF56672">
    <property type="entry name" value="DNA/RNA polymerases"/>
    <property type="match status" value="1"/>
</dbReference>
<sequence length="859" mass="96483">MASDNVSTPQPSSATVAVALPFAKPFPDVSKIEIFANENFKRWQERVHSLLDIHGVAYALTESQPSATADAKTQEAWQYANKVCRHTILQTLSNELFDVYCSSKEAKAIWEGLVTKFTAEDATKQKFVVGKYNQWQMTDDKEMKIQITEYQMLLEDLKNEDINLPEKFAAGMLIEKLPESWADYKNNLKHKEKNYTMDELVKHILIEDSSKRELRATKAKEMAYKANLVQSNNKRYANKSQNYKPKNFNVKPNNPNFKKKKGNCFYCGKPGHYAVQCRHNKGDRANGNPPKVHLTEGDDIIAAVISQVNIAANVKEWVVDSGATRHISANREAFSSYTSIGDDEKIVYLADSRTAKVLGKGKVLLKLTSGNTLALNDVLHVPNIRANLVSVALLGKVGVKVSFESERIVMTRNNVFVGKGYCNQGLFVLNISNVINENASSSAYIVDSISLWHARLGHVNIGYIKKMQSCGLIYGINDNMDKCEICAEAKITKKSCITVHRETELLNLIHTDLGDLKQTMTRGGKSLYVDDMLIFGTSLDIVNSTKYFLSSNFDMKDLGEAKIILGVKIIRKGDGIMLTQEHYTERLLRKFENYDVTPVSTPYDANTQLKKNNGDPIAQSKYAQIIGSLMHLMNFTRPDIAYAVCRLSRYTHNPNREHWFALVRLMKYLRGTMNFGILYSGFPTVLEGYSDANWISDSNDTKSTSGYVFTLGGGAVAWKSARQTIIARSTMESEFIALELTGSEADWLRNFLANIPPIKELLPPVSIHCDCQAAIAIAKNKSYNCKSRHMRLRHDVVKQLLRDGIISIDFVKSELNLADPLTKPVGRKLILQTTREMGLRPTVVNRDGNPTYVIGDPMK</sequence>
<dbReference type="PANTHER" id="PTHR47592">
    <property type="entry name" value="PBF68 PROTEIN"/>
    <property type="match status" value="1"/>
</dbReference>
<proteinExistence type="predicted"/>
<dbReference type="InterPro" id="IPR001878">
    <property type="entry name" value="Znf_CCHC"/>
</dbReference>
<keyword evidence="4" id="KW-1185">Reference proteome</keyword>
<dbReference type="InterPro" id="IPR013103">
    <property type="entry name" value="RVT_2"/>
</dbReference>
<dbReference type="GeneID" id="140038346"/>
<reference evidence="5" key="1">
    <citation type="submission" date="2025-08" db="UniProtKB">
        <authorList>
            <consortium name="RefSeq"/>
        </authorList>
    </citation>
    <scope>IDENTIFICATION</scope>
    <source>
        <tissue evidence="5">Leaves</tissue>
    </source>
</reference>
<gene>
    <name evidence="5" type="primary">LOC140038346</name>
</gene>